<evidence type="ECO:0000259" key="2">
    <source>
        <dbReference type="Pfam" id="PF04864"/>
    </source>
</evidence>
<feature type="domain" description="Alliinase C-terminal" evidence="2">
    <location>
        <begin position="43"/>
        <end position="250"/>
    </location>
</feature>
<name>A0A481Z9P5_9VIRU</name>
<comment type="similarity">
    <text evidence="1">Belongs to the alliinase family.</text>
</comment>
<dbReference type="InterPro" id="IPR015421">
    <property type="entry name" value="PyrdxlP-dep_Trfase_major"/>
</dbReference>
<accession>A0A481Z9P5</accession>
<reference evidence="3" key="1">
    <citation type="journal article" date="2019" name="MBio">
        <title>Virus Genomes from Deep Sea Sediments Expand the Ocean Megavirome and Support Independent Origins of Viral Gigantism.</title>
        <authorList>
            <person name="Backstrom D."/>
            <person name="Yutin N."/>
            <person name="Jorgensen S.L."/>
            <person name="Dharamshi J."/>
            <person name="Homa F."/>
            <person name="Zaremba-Niedwiedzka K."/>
            <person name="Spang A."/>
            <person name="Wolf Y.I."/>
            <person name="Koonin E.V."/>
            <person name="Ettema T.J."/>
        </authorList>
    </citation>
    <scope>NUCLEOTIDE SEQUENCE</scope>
</reference>
<proteinExistence type="inferred from homology"/>
<organism evidence="3">
    <name type="scientific">Pithovirus LCPAC302</name>
    <dbReference type="NCBI Taxonomy" id="2506593"/>
    <lineage>
        <taxon>Viruses</taxon>
        <taxon>Pithoviruses</taxon>
    </lineage>
</organism>
<dbReference type="SUPFAM" id="SSF53383">
    <property type="entry name" value="PLP-dependent transferases"/>
    <property type="match status" value="1"/>
</dbReference>
<dbReference type="InterPro" id="IPR015424">
    <property type="entry name" value="PyrdxlP-dep_Trfase"/>
</dbReference>
<dbReference type="Pfam" id="PF04864">
    <property type="entry name" value="Alliinase_C"/>
    <property type="match status" value="1"/>
</dbReference>
<dbReference type="InterPro" id="IPR006948">
    <property type="entry name" value="Alliinase_C"/>
</dbReference>
<dbReference type="InterPro" id="IPR015422">
    <property type="entry name" value="PyrdxlP-dep_Trfase_small"/>
</dbReference>
<sequence>MTKPIIDLTTNVSQIFTELYRKYSILTNPNLNVFENSLYLEGTQSTSIKDKMNRSLREYHKDEGTLGLYIDPNENHQIFTAGIGSTQLYKGLVYAMVTSHPDKEFLFVQKIPYFSGHADAVNKVFPYLNATYQGYNDPNEIIHKPGQIIVEFVTSPNNPDGEFRKPETDPDVILGDFVFTSTSFGYDGTGYIKRNLEWLQTYREKGTCIFSYNSASKQFGHTGDRFGYMWFPMFHEFAKSIFNQLNNFIATTVGADLYGSSNFLNLLPSLIKYGDQIRKDANDSLKIRLFRVSEALIERYPGSEIESVPGSPTLFVKINDPRLILTNKGLSASQIIFNDTNVETVNGTVYGADDRFVRINIMANSEDLSIFIERLIGEKEKELLICRNKIRPVTICGPTKYVANPNDKYILLDASKGNIKIILPKFLGYEQPLKLKIRRKDNSCHKVKIRSETLKIKLDGCDKIRLIWSQPFYQNGNWSLSHNHKHKCSKYEYNHIDCNKEILKLFLV</sequence>
<gene>
    <name evidence="3" type="ORF">LCPAC302_00110</name>
</gene>
<dbReference type="EMBL" id="MK500535">
    <property type="protein sequence ID" value="QBK91391.1"/>
    <property type="molecule type" value="Genomic_DNA"/>
</dbReference>
<dbReference type="Gene3D" id="3.40.640.10">
    <property type="entry name" value="Type I PLP-dependent aspartate aminotransferase-like (Major domain)"/>
    <property type="match status" value="1"/>
</dbReference>
<protein>
    <submittedName>
        <fullName evidence="3">Allinase</fullName>
    </submittedName>
</protein>
<dbReference type="Gene3D" id="3.90.1150.10">
    <property type="entry name" value="Aspartate Aminotransferase, domain 1"/>
    <property type="match status" value="1"/>
</dbReference>
<evidence type="ECO:0000256" key="1">
    <source>
        <dbReference type="ARBA" id="ARBA00006312"/>
    </source>
</evidence>
<evidence type="ECO:0000313" key="3">
    <source>
        <dbReference type="EMBL" id="QBK91391.1"/>
    </source>
</evidence>
<dbReference type="GO" id="GO:0016846">
    <property type="term" value="F:carbon-sulfur lyase activity"/>
    <property type="evidence" value="ECO:0007669"/>
    <property type="project" value="InterPro"/>
</dbReference>